<gene>
    <name evidence="1" type="ORF">CDSM653_02487</name>
</gene>
<reference evidence="2" key="3">
    <citation type="submission" date="2015-02" db="EMBL/GenBank/DDBJ databases">
        <title>Genome analysis of three genomes within the thermophilic hydrogenogenic bacterial species Caldanaerobacter subterraneus.</title>
        <authorList>
            <person name="Sant'Anna F.H."/>
            <person name="Lebedinsky A."/>
            <person name="Sokolova T."/>
            <person name="Robb F.T."/>
            <person name="Gonzalez J.M."/>
        </authorList>
    </citation>
    <scope>NUCLEOTIDE SEQUENCE [LARGE SCALE GENOMIC DNA]</scope>
    <source>
        <strain evidence="2">DSM 12653</strain>
    </source>
</reference>
<dbReference type="AlphaFoldDB" id="A0A0F5PIH1"/>
<dbReference type="Proteomes" id="UP000010146">
    <property type="component" value="Unassembled WGS sequence"/>
</dbReference>
<dbReference type="EMBL" id="ABXP02000126">
    <property type="protein sequence ID" value="KKC28430.1"/>
    <property type="molecule type" value="Genomic_DNA"/>
</dbReference>
<reference evidence="1 2" key="2">
    <citation type="journal article" date="2015" name="BMC Genomics">
        <title>Analysis of three genomes within the thermophilic bacterial species Caldanaerobacter subterraneus with a focus on carbon monoxide dehydrogenase evolution and hydrolase diversity.</title>
        <authorList>
            <person name="Sant'Anna F.H."/>
            <person name="Lebedinsky A.V."/>
            <person name="Sokolova T.G."/>
            <person name="Robb F.T."/>
            <person name="Gonzalez J.M."/>
        </authorList>
    </citation>
    <scope>NUCLEOTIDE SEQUENCE [LARGE SCALE GENOMIC DNA]</scope>
    <source>
        <strain evidence="1 2">DSM 12653</strain>
    </source>
</reference>
<sequence>MMALPKDLRFGDILKLKKKHPCGSDESGNFEGWHGYTEKMLETCQDGVTAQG</sequence>
<reference evidence="1 2" key="1">
    <citation type="submission" date="2008-07" db="EMBL/GenBank/DDBJ databases">
        <authorList>
            <person name="Gonzalez J."/>
            <person name="Sokolova T."/>
            <person name="Ferriera S."/>
            <person name="Johnson J."/>
            <person name="Kravitz S."/>
            <person name="Beeson K."/>
            <person name="Sutton G."/>
            <person name="Rogers Y.-H."/>
            <person name="Friedman R."/>
            <person name="Frazier M."/>
            <person name="Venter J.C."/>
        </authorList>
    </citation>
    <scope>NUCLEOTIDE SEQUENCE [LARGE SCALE GENOMIC DNA]</scope>
    <source>
        <strain evidence="1 2">DSM 12653</strain>
    </source>
</reference>
<organism evidence="1 2">
    <name type="scientific">Caldanaerobacter subterraneus subsp. pacificus DSM 12653</name>
    <dbReference type="NCBI Taxonomy" id="391606"/>
    <lineage>
        <taxon>Bacteria</taxon>
        <taxon>Bacillati</taxon>
        <taxon>Bacillota</taxon>
        <taxon>Clostridia</taxon>
        <taxon>Thermoanaerobacterales</taxon>
        <taxon>Thermoanaerobacteraceae</taxon>
        <taxon>Caldanaerobacter</taxon>
    </lineage>
</organism>
<comment type="caution">
    <text evidence="1">The sequence shown here is derived from an EMBL/GenBank/DDBJ whole genome shotgun (WGS) entry which is preliminary data.</text>
</comment>
<evidence type="ECO:0000313" key="1">
    <source>
        <dbReference type="EMBL" id="KKC28430.1"/>
    </source>
</evidence>
<accession>A0A0F5PIH1</accession>
<evidence type="ECO:0000313" key="2">
    <source>
        <dbReference type="Proteomes" id="UP000010146"/>
    </source>
</evidence>
<protein>
    <submittedName>
        <fullName evidence="1">Uncharacterized protein</fullName>
    </submittedName>
</protein>
<name>A0A0F5PIH1_9THEO</name>
<proteinExistence type="predicted"/>